<comment type="similarity">
    <text evidence="2">Belongs to the SRP receptor beta subunit family.</text>
</comment>
<keyword evidence="8" id="KW-0342">GTP-binding</keyword>
<reference evidence="12 13" key="1">
    <citation type="submission" date="2019-03" db="EMBL/GenBank/DDBJ databases">
        <title>Single cell metagenomics reveals metabolic interactions within the superorganism composed of flagellate Streblomastix strix and complex community of Bacteroidetes bacteria on its surface.</title>
        <authorList>
            <person name="Treitli S.C."/>
            <person name="Kolisko M."/>
            <person name="Husnik F."/>
            <person name="Keeling P."/>
            <person name="Hampl V."/>
        </authorList>
    </citation>
    <scope>NUCLEOTIDE SEQUENCE [LARGE SCALE GENOMIC DNA]</scope>
    <source>
        <strain evidence="12">ST1C</strain>
    </source>
</reference>
<dbReference type="Proteomes" id="UP000324800">
    <property type="component" value="Unassembled WGS sequence"/>
</dbReference>
<evidence type="ECO:0000256" key="10">
    <source>
        <dbReference type="ARBA" id="ARBA00023170"/>
    </source>
</evidence>
<dbReference type="InterPro" id="IPR027417">
    <property type="entry name" value="P-loop_NTPase"/>
</dbReference>
<evidence type="ECO:0000256" key="3">
    <source>
        <dbReference type="ARBA" id="ARBA00020256"/>
    </source>
</evidence>
<evidence type="ECO:0000256" key="11">
    <source>
        <dbReference type="SAM" id="Phobius"/>
    </source>
</evidence>
<gene>
    <name evidence="12" type="ORF">EZS28_007649</name>
</gene>
<keyword evidence="6" id="KW-0256">Endoplasmic reticulum</keyword>
<dbReference type="GO" id="GO:0005789">
    <property type="term" value="C:endoplasmic reticulum membrane"/>
    <property type="evidence" value="ECO:0007669"/>
    <property type="project" value="UniProtKB-SubCell"/>
</dbReference>
<keyword evidence="9 11" id="KW-0472">Membrane</keyword>
<feature type="transmembrane region" description="Helical" evidence="11">
    <location>
        <begin position="20"/>
        <end position="44"/>
    </location>
</feature>
<dbReference type="OrthoDB" id="41266at2759"/>
<sequence>MLSWNSTLFDLHIHNYNLKVPVYYVAISIGLLLLLTVILLLFFFKRKVKSIPSFGIVGLNDSGKTALFYLLKEGQKVDTVTSMSENEGVIQLPDNITSNAKQKTPCSIIVTDYPGSLRLRSNFFNSPKFKQFNGILFVIDVSTVQNQAHDIAEFLLMILSNTRIGAQNRKKDEIIPVIIVCNKIDLYQKKSGKKSSSIADDIESILTKELEDIRRRKQKGANTTILKLSDDTSNKKTEAEIDDELVFGENEQEFSFRNLDGKVSFVECSVENELIDDLKSILRSLV</sequence>
<organism evidence="12 13">
    <name type="scientific">Streblomastix strix</name>
    <dbReference type="NCBI Taxonomy" id="222440"/>
    <lineage>
        <taxon>Eukaryota</taxon>
        <taxon>Metamonada</taxon>
        <taxon>Preaxostyla</taxon>
        <taxon>Oxymonadida</taxon>
        <taxon>Streblomastigidae</taxon>
        <taxon>Streblomastix</taxon>
    </lineage>
</organism>
<keyword evidence="10" id="KW-0675">Receptor</keyword>
<dbReference type="EMBL" id="SNRW01001332">
    <property type="protein sequence ID" value="KAA6396819.1"/>
    <property type="molecule type" value="Genomic_DNA"/>
</dbReference>
<evidence type="ECO:0000256" key="7">
    <source>
        <dbReference type="ARBA" id="ARBA00022989"/>
    </source>
</evidence>
<keyword evidence="7 11" id="KW-1133">Transmembrane helix</keyword>
<dbReference type="Gene3D" id="3.40.50.300">
    <property type="entry name" value="P-loop containing nucleotide triphosphate hydrolases"/>
    <property type="match status" value="1"/>
</dbReference>
<keyword evidence="4 11" id="KW-0812">Transmembrane</keyword>
<dbReference type="InterPro" id="IPR019009">
    <property type="entry name" value="SRP_receptor_beta_su"/>
</dbReference>
<evidence type="ECO:0000256" key="9">
    <source>
        <dbReference type="ARBA" id="ARBA00023136"/>
    </source>
</evidence>
<dbReference type="AlphaFoldDB" id="A0A5J4WRV3"/>
<name>A0A5J4WRV3_9EUKA</name>
<comment type="caution">
    <text evidence="12">The sequence shown here is derived from an EMBL/GenBank/DDBJ whole genome shotgun (WGS) entry which is preliminary data.</text>
</comment>
<evidence type="ECO:0000313" key="13">
    <source>
        <dbReference type="Proteomes" id="UP000324800"/>
    </source>
</evidence>
<evidence type="ECO:0000256" key="2">
    <source>
        <dbReference type="ARBA" id="ARBA00005619"/>
    </source>
</evidence>
<proteinExistence type="inferred from homology"/>
<evidence type="ECO:0000256" key="4">
    <source>
        <dbReference type="ARBA" id="ARBA00022692"/>
    </source>
</evidence>
<evidence type="ECO:0000256" key="8">
    <source>
        <dbReference type="ARBA" id="ARBA00023134"/>
    </source>
</evidence>
<comment type="subcellular location">
    <subcellularLocation>
        <location evidence="1">Endoplasmic reticulum membrane</location>
        <topology evidence="1">Single-pass membrane protein</topology>
    </subcellularLocation>
</comment>
<evidence type="ECO:0000313" key="12">
    <source>
        <dbReference type="EMBL" id="KAA6396819.1"/>
    </source>
</evidence>
<accession>A0A5J4WRV3</accession>
<dbReference type="Pfam" id="PF09439">
    <property type="entry name" value="SRPRB"/>
    <property type="match status" value="1"/>
</dbReference>
<dbReference type="GO" id="GO:0005525">
    <property type="term" value="F:GTP binding"/>
    <property type="evidence" value="ECO:0007669"/>
    <property type="project" value="UniProtKB-KW"/>
</dbReference>
<keyword evidence="5" id="KW-0547">Nucleotide-binding</keyword>
<protein>
    <recommendedName>
        <fullName evidence="3">Signal recognition particle receptor subunit beta</fullName>
    </recommendedName>
</protein>
<evidence type="ECO:0000256" key="1">
    <source>
        <dbReference type="ARBA" id="ARBA00004389"/>
    </source>
</evidence>
<evidence type="ECO:0000256" key="6">
    <source>
        <dbReference type="ARBA" id="ARBA00022824"/>
    </source>
</evidence>
<evidence type="ECO:0000256" key="5">
    <source>
        <dbReference type="ARBA" id="ARBA00022741"/>
    </source>
</evidence>
<dbReference type="SUPFAM" id="SSF52540">
    <property type="entry name" value="P-loop containing nucleoside triphosphate hydrolases"/>
    <property type="match status" value="1"/>
</dbReference>